<keyword evidence="3" id="KW-1185">Reference proteome</keyword>
<accession>A0ABS5KMQ1</accession>
<reference evidence="2 3" key="1">
    <citation type="submission" date="2020-02" db="EMBL/GenBank/DDBJ databases">
        <title>Acidophilic actinobacteria isolated from forest soil.</title>
        <authorList>
            <person name="Golinska P."/>
        </authorList>
    </citation>
    <scope>NUCLEOTIDE SEQUENCE [LARGE SCALE GENOMIC DNA]</scope>
    <source>
        <strain evidence="2 3">NL8</strain>
    </source>
</reference>
<proteinExistence type="predicted"/>
<keyword evidence="1" id="KW-0732">Signal</keyword>
<feature type="chain" id="PRO_5047094423" description="Peptidase S8 and S53 subtilisin kexin sedolisin" evidence="1">
    <location>
        <begin position="32"/>
        <end position="750"/>
    </location>
</feature>
<protein>
    <recommendedName>
        <fullName evidence="4">Peptidase S8 and S53 subtilisin kexin sedolisin</fullName>
    </recommendedName>
</protein>
<evidence type="ECO:0000256" key="1">
    <source>
        <dbReference type="SAM" id="SignalP"/>
    </source>
</evidence>
<comment type="caution">
    <text evidence="2">The sequence shown here is derived from an EMBL/GenBank/DDBJ whole genome shotgun (WGS) entry which is preliminary data.</text>
</comment>
<sequence length="750" mass="76348">MRNHRTGAARAAALCAAAAAVAAFIVPDASAVSALSKGTSPASSAGAAESADSRVVLPTGDTVVLSAAGEQVLPGGPSPAFSTYRDTSGDSYLIPAEAAPFAGRALDMSLFDVTQLARTAQSTADGRIPVSLTFGAGATPSAPAGVTLTAVSGQTATGYLTPASGAAFAAALRQRIAADKAAGRTVGSGGLEGLSSMRVVGAGTPVTPDYPMRILQINAIGMDGAPLDGFFNLVNTDDSRKMTLFEPIDNGVARVALPAGNYAAYLNDYSFDSQGMPSAGAMVAVNDFAVPAAGDVPALTLDARTATAPVSVTTPRPATLQESVQQMVRTPIAGPAVAAGMFGIEGAVPITMSPAPAAKVGEFLTDMFQSLSGPTTASEGTYQYQYFTDFESDRIEANQTHHLASGDLAAETEDVDSDPALAGLARSVGATPIVTGIGVRFRAGELMPSKSTSYFTPGPWSTTVWGPWPSGPGKPQGPSLTVGARIFHAGQTSERTWGQAPSAPAFGRYPEAAAWMDCQACVGAGNMDLEFDDAGDSNPDTVGADYDGADTAAVYWNGQKLPPPPIVGSPTVIVSNIGTGPATVRAVLDTDHPAGEKQSTNTHTDVTFQYTGQTDPFTALPDGNYCPAAIAAGQQSAPCQIMPILTIGYQYGALSQTNVALSPVQSLVLDIGHHSFGGYGSHAPITSAQASVSFDGGTTWQDVPTLGADGHYAALWRNPAPGTSVTVRVTATDAIGGTITQTVANPYTVG</sequence>
<dbReference type="EMBL" id="JAAFYZ010000026">
    <property type="protein sequence ID" value="MBS2547342.1"/>
    <property type="molecule type" value="Genomic_DNA"/>
</dbReference>
<evidence type="ECO:0008006" key="4">
    <source>
        <dbReference type="Google" id="ProtNLM"/>
    </source>
</evidence>
<organism evidence="2 3">
    <name type="scientific">Catenulispora pinistramenti</name>
    <dbReference type="NCBI Taxonomy" id="2705254"/>
    <lineage>
        <taxon>Bacteria</taxon>
        <taxon>Bacillati</taxon>
        <taxon>Actinomycetota</taxon>
        <taxon>Actinomycetes</taxon>
        <taxon>Catenulisporales</taxon>
        <taxon>Catenulisporaceae</taxon>
        <taxon>Catenulispora</taxon>
    </lineage>
</organism>
<feature type="signal peptide" evidence="1">
    <location>
        <begin position="1"/>
        <end position="31"/>
    </location>
</feature>
<name>A0ABS5KMQ1_9ACTN</name>
<evidence type="ECO:0000313" key="3">
    <source>
        <dbReference type="Proteomes" id="UP000730482"/>
    </source>
</evidence>
<gene>
    <name evidence="2" type="ORF">KGQ19_10695</name>
</gene>
<dbReference type="Proteomes" id="UP000730482">
    <property type="component" value="Unassembled WGS sequence"/>
</dbReference>
<dbReference type="RefSeq" id="WP_212008943.1">
    <property type="nucleotide sequence ID" value="NZ_JAAFYZ010000026.1"/>
</dbReference>
<evidence type="ECO:0000313" key="2">
    <source>
        <dbReference type="EMBL" id="MBS2547342.1"/>
    </source>
</evidence>